<dbReference type="HOGENOM" id="CLU_3110963_0_0_0"/>
<organism evidence="1 2">
    <name type="scientific">Fusobacterium animalis ATCC 51191</name>
    <dbReference type="NCBI Taxonomy" id="997347"/>
    <lineage>
        <taxon>Bacteria</taxon>
        <taxon>Fusobacteriati</taxon>
        <taxon>Fusobacteriota</taxon>
        <taxon>Fusobacteriia</taxon>
        <taxon>Fusobacteriales</taxon>
        <taxon>Fusobacteriaceae</taxon>
        <taxon>Fusobacterium</taxon>
    </lineage>
</organism>
<gene>
    <name evidence="1" type="ORF">HMPREF9094_2567</name>
</gene>
<evidence type="ECO:0000313" key="1">
    <source>
        <dbReference type="EMBL" id="EGQ76913.1"/>
    </source>
</evidence>
<reference evidence="1 2" key="1">
    <citation type="submission" date="2011-05" db="EMBL/GenBank/DDBJ databases">
        <authorList>
            <person name="Muzny D."/>
            <person name="Qin X."/>
            <person name="Deng J."/>
            <person name="Jiang H."/>
            <person name="Liu Y."/>
            <person name="Qu J."/>
            <person name="Song X.-Z."/>
            <person name="Zhang L."/>
            <person name="Thornton R."/>
            <person name="Coyle M."/>
            <person name="Francisco L."/>
            <person name="Jackson L."/>
            <person name="Javaid M."/>
            <person name="Korchina V."/>
            <person name="Kovar C."/>
            <person name="Mata R."/>
            <person name="Mathew T."/>
            <person name="Ngo R."/>
            <person name="Nguyen L."/>
            <person name="Nguyen N."/>
            <person name="Okwuonu G."/>
            <person name="Ongeri F."/>
            <person name="Pham C."/>
            <person name="Simmons D."/>
            <person name="Wilczek-Boney K."/>
            <person name="Hale W."/>
            <person name="Jakkamsetti A."/>
            <person name="Pham P."/>
            <person name="Ruth R."/>
            <person name="San Lucas F."/>
            <person name="Warren J."/>
            <person name="Zhang J."/>
            <person name="Zhao Z."/>
            <person name="Zhou C."/>
            <person name="Zhu D."/>
            <person name="Lee S."/>
            <person name="Bess C."/>
            <person name="Blankenburg K."/>
            <person name="Forbes L."/>
            <person name="Fu Q."/>
            <person name="Gubbala S."/>
            <person name="Hirani K."/>
            <person name="Jayaseelan J.C."/>
            <person name="Lara F."/>
            <person name="Munidasa M."/>
            <person name="Palculict T."/>
            <person name="Patil S."/>
            <person name="Pu L.-L."/>
            <person name="Saada N."/>
            <person name="Tang L."/>
            <person name="Weissenberger G."/>
            <person name="Zhu Y."/>
            <person name="Hemphill L."/>
            <person name="Shang Y."/>
            <person name="Youmans B."/>
            <person name="Ayvaz T."/>
            <person name="Ross M."/>
            <person name="Santibanez J."/>
            <person name="Aqrawi P."/>
            <person name="Gross S."/>
            <person name="Joshi V."/>
            <person name="Fowler G."/>
            <person name="Nazareth L."/>
            <person name="Reid J."/>
            <person name="Worley K."/>
            <person name="Petrosino J."/>
            <person name="Highlander S."/>
            <person name="Gibbs R."/>
        </authorList>
    </citation>
    <scope>NUCLEOTIDE SEQUENCE [LARGE SCALE GENOMIC DNA]</scope>
    <source>
        <strain evidence="1 2">ATCC 51191</strain>
    </source>
</reference>
<comment type="caution">
    <text evidence="1">The sequence shown here is derived from an EMBL/GenBank/DDBJ whole genome shotgun (WGS) entry which is preliminary data.</text>
</comment>
<dbReference type="Proteomes" id="UP000005392">
    <property type="component" value="Unassembled WGS sequence"/>
</dbReference>
<accession>F9ERL2</accession>
<sequence>IIKEKDNSKIDYFQIFEVNNNQLINSQEKPEKSEIYNLAYKFKEKLKYGL</sequence>
<dbReference type="EMBL" id="AFQD01000602">
    <property type="protein sequence ID" value="EGQ76913.1"/>
    <property type="molecule type" value="Genomic_DNA"/>
</dbReference>
<evidence type="ECO:0000313" key="2">
    <source>
        <dbReference type="Proteomes" id="UP000005392"/>
    </source>
</evidence>
<keyword evidence="2" id="KW-1185">Reference proteome</keyword>
<feature type="non-terminal residue" evidence="1">
    <location>
        <position position="1"/>
    </location>
</feature>
<name>F9ERL2_9FUSO</name>
<proteinExistence type="predicted"/>
<dbReference type="AlphaFoldDB" id="F9ERL2"/>
<protein>
    <submittedName>
        <fullName evidence="1">Uncharacterized protein</fullName>
    </submittedName>
</protein>